<comment type="caution">
    <text evidence="2">The sequence shown here is derived from an EMBL/GenBank/DDBJ whole genome shotgun (WGS) entry which is preliminary data.</text>
</comment>
<evidence type="ECO:0000313" key="3">
    <source>
        <dbReference type="Proteomes" id="UP000187209"/>
    </source>
</evidence>
<organism evidence="2 3">
    <name type="scientific">Stentor coeruleus</name>
    <dbReference type="NCBI Taxonomy" id="5963"/>
    <lineage>
        <taxon>Eukaryota</taxon>
        <taxon>Sar</taxon>
        <taxon>Alveolata</taxon>
        <taxon>Ciliophora</taxon>
        <taxon>Postciliodesmatophora</taxon>
        <taxon>Heterotrichea</taxon>
        <taxon>Heterotrichida</taxon>
        <taxon>Stentoridae</taxon>
        <taxon>Stentor</taxon>
    </lineage>
</organism>
<reference evidence="2 3" key="1">
    <citation type="submission" date="2016-11" db="EMBL/GenBank/DDBJ databases">
        <title>The macronuclear genome of Stentor coeruleus: a giant cell with tiny introns.</title>
        <authorList>
            <person name="Slabodnick M."/>
            <person name="Ruby J.G."/>
            <person name="Reiff S.B."/>
            <person name="Swart E.C."/>
            <person name="Gosai S."/>
            <person name="Prabakaran S."/>
            <person name="Witkowska E."/>
            <person name="Larue G.E."/>
            <person name="Fisher S."/>
            <person name="Freeman R.M."/>
            <person name="Gunawardena J."/>
            <person name="Chu W."/>
            <person name="Stover N.A."/>
            <person name="Gregory B.D."/>
            <person name="Nowacki M."/>
            <person name="Derisi J."/>
            <person name="Roy S.W."/>
            <person name="Marshall W.F."/>
            <person name="Sood P."/>
        </authorList>
    </citation>
    <scope>NUCLEOTIDE SEQUENCE [LARGE SCALE GENOMIC DNA]</scope>
    <source>
        <strain evidence="2">WM001</strain>
    </source>
</reference>
<accession>A0A1R2CAW0</accession>
<gene>
    <name evidence="2" type="ORF">SteCoe_12457</name>
</gene>
<evidence type="ECO:0000313" key="2">
    <source>
        <dbReference type="EMBL" id="OMJ86100.1"/>
    </source>
</evidence>
<feature type="region of interest" description="Disordered" evidence="1">
    <location>
        <begin position="63"/>
        <end position="85"/>
    </location>
</feature>
<dbReference type="EMBL" id="MPUH01000216">
    <property type="protein sequence ID" value="OMJ86100.1"/>
    <property type="molecule type" value="Genomic_DNA"/>
</dbReference>
<dbReference type="AlphaFoldDB" id="A0A1R2CAW0"/>
<evidence type="ECO:0000256" key="1">
    <source>
        <dbReference type="SAM" id="MobiDB-lite"/>
    </source>
</evidence>
<dbReference type="OrthoDB" id="324526at2759"/>
<sequence length="198" mass="22182">MADPALTVADLEALRSSDRLQISEAHTDSTKDVGTASYLHSILKKPKLSEAKKVGFIEPDKSQVHEIKKEENKTSDSGSDELKELSEGLQTIESQGTESLKTLSMLNSEGLLKSTASQIQSANDLRWKANSISTKHLPKKHYGQSACEVFRQRLNNHYMKSIQRNLEFNDLNIKKPETPVHMVVASDRVMLVRSYNKS</sequence>
<protein>
    <submittedName>
        <fullName evidence="2">Uncharacterized protein</fullName>
    </submittedName>
</protein>
<name>A0A1R2CAW0_9CILI</name>
<keyword evidence="3" id="KW-1185">Reference proteome</keyword>
<proteinExistence type="predicted"/>
<dbReference type="Proteomes" id="UP000187209">
    <property type="component" value="Unassembled WGS sequence"/>
</dbReference>